<keyword evidence="8 10" id="KW-0472">Membrane</keyword>
<dbReference type="RefSeq" id="WP_357782358.1">
    <property type="nucleotide sequence ID" value="NZ_JBFAKC010000004.1"/>
</dbReference>
<feature type="transmembrane region" description="Helical" evidence="10">
    <location>
        <begin position="273"/>
        <end position="293"/>
    </location>
</feature>
<evidence type="ECO:0000256" key="6">
    <source>
        <dbReference type="ARBA" id="ARBA00022967"/>
    </source>
</evidence>
<dbReference type="EMBL" id="JBFAKC010000004">
    <property type="protein sequence ID" value="MEV0708086.1"/>
    <property type="molecule type" value="Genomic_DNA"/>
</dbReference>
<comment type="subcellular location">
    <subcellularLocation>
        <location evidence="1">Cell membrane</location>
        <topology evidence="1">Multi-pass membrane protein</topology>
    </subcellularLocation>
</comment>
<comment type="similarity">
    <text evidence="9">Belongs to the ABC transporter superfamily. Siderophore-Fe(3+) uptake transporter (SIUT) (TC 3.A.1.21) family.</text>
</comment>
<keyword evidence="7 10" id="KW-1133">Transmembrane helix</keyword>
<dbReference type="SUPFAM" id="SSF90123">
    <property type="entry name" value="ABC transporter transmembrane region"/>
    <property type="match status" value="1"/>
</dbReference>
<keyword evidence="2" id="KW-0997">Cell inner membrane</keyword>
<evidence type="ECO:0000256" key="7">
    <source>
        <dbReference type="ARBA" id="ARBA00022989"/>
    </source>
</evidence>
<keyword evidence="3 10" id="KW-0812">Transmembrane</keyword>
<dbReference type="PROSITE" id="PS50893">
    <property type="entry name" value="ABC_TRANSPORTER_2"/>
    <property type="match status" value="1"/>
</dbReference>
<dbReference type="InterPro" id="IPR017871">
    <property type="entry name" value="ABC_transporter-like_CS"/>
</dbReference>
<reference evidence="12 13" key="1">
    <citation type="submission" date="2024-06" db="EMBL/GenBank/DDBJ databases">
        <title>The Natural Products Discovery Center: Release of the First 8490 Sequenced Strains for Exploring Actinobacteria Biosynthetic Diversity.</title>
        <authorList>
            <person name="Kalkreuter E."/>
            <person name="Kautsar S.A."/>
            <person name="Yang D."/>
            <person name="Bader C.D."/>
            <person name="Teijaro C.N."/>
            <person name="Fluegel L."/>
            <person name="Davis C.M."/>
            <person name="Simpson J.R."/>
            <person name="Lauterbach L."/>
            <person name="Steele A.D."/>
            <person name="Gui C."/>
            <person name="Meng S."/>
            <person name="Li G."/>
            <person name="Viehrig K."/>
            <person name="Ye F."/>
            <person name="Su P."/>
            <person name="Kiefer A.F."/>
            <person name="Nichols A."/>
            <person name="Cepeda A.J."/>
            <person name="Yan W."/>
            <person name="Fan B."/>
            <person name="Jiang Y."/>
            <person name="Adhikari A."/>
            <person name="Zheng C.-J."/>
            <person name="Schuster L."/>
            <person name="Cowan T.M."/>
            <person name="Smanski M.J."/>
            <person name="Chevrette M.G."/>
            <person name="De Carvalho L.P.S."/>
            <person name="Shen B."/>
        </authorList>
    </citation>
    <scope>NUCLEOTIDE SEQUENCE [LARGE SCALE GENOMIC DNA]</scope>
    <source>
        <strain evidence="12 13">NPDC050403</strain>
    </source>
</reference>
<protein>
    <submittedName>
        <fullName evidence="12">ABC transporter ATP-binding protein</fullName>
    </submittedName>
</protein>
<keyword evidence="4" id="KW-0547">Nucleotide-binding</keyword>
<feature type="transmembrane region" description="Helical" evidence="10">
    <location>
        <begin position="169"/>
        <end position="194"/>
    </location>
</feature>
<evidence type="ECO:0000259" key="11">
    <source>
        <dbReference type="PROSITE" id="PS50893"/>
    </source>
</evidence>
<dbReference type="GO" id="GO:0005524">
    <property type="term" value="F:ATP binding"/>
    <property type="evidence" value="ECO:0007669"/>
    <property type="project" value="UniProtKB-KW"/>
</dbReference>
<evidence type="ECO:0000256" key="10">
    <source>
        <dbReference type="SAM" id="Phobius"/>
    </source>
</evidence>
<evidence type="ECO:0000256" key="2">
    <source>
        <dbReference type="ARBA" id="ARBA00022519"/>
    </source>
</evidence>
<keyword evidence="2" id="KW-1003">Cell membrane</keyword>
<dbReference type="Gene3D" id="3.40.50.300">
    <property type="entry name" value="P-loop containing nucleotide triphosphate hydrolases"/>
    <property type="match status" value="1"/>
</dbReference>
<feature type="domain" description="ABC transporter" evidence="11">
    <location>
        <begin position="364"/>
        <end position="603"/>
    </location>
</feature>
<dbReference type="InterPro" id="IPR027417">
    <property type="entry name" value="P-loop_NTPase"/>
</dbReference>
<evidence type="ECO:0000313" key="12">
    <source>
        <dbReference type="EMBL" id="MEV0708086.1"/>
    </source>
</evidence>
<evidence type="ECO:0000256" key="3">
    <source>
        <dbReference type="ARBA" id="ARBA00022692"/>
    </source>
</evidence>
<dbReference type="InterPro" id="IPR039421">
    <property type="entry name" value="Type_1_exporter"/>
</dbReference>
<dbReference type="Proteomes" id="UP001551695">
    <property type="component" value="Unassembled WGS sequence"/>
</dbReference>
<dbReference type="InterPro" id="IPR036640">
    <property type="entry name" value="ABC1_TM_sf"/>
</dbReference>
<organism evidence="12 13">
    <name type="scientific">Nocardia aurea</name>
    <dbReference type="NCBI Taxonomy" id="2144174"/>
    <lineage>
        <taxon>Bacteria</taxon>
        <taxon>Bacillati</taxon>
        <taxon>Actinomycetota</taxon>
        <taxon>Actinomycetes</taxon>
        <taxon>Mycobacteriales</taxon>
        <taxon>Nocardiaceae</taxon>
        <taxon>Nocardia</taxon>
    </lineage>
</organism>
<evidence type="ECO:0000256" key="1">
    <source>
        <dbReference type="ARBA" id="ARBA00004651"/>
    </source>
</evidence>
<sequence length="614" mass="66128">MAEGGFDPRWQRGALSPRTAIELLRERVALLGLLRSVPWPVLLGYILVAAISVLAPTGVALATAALIRALKSGSSSLSLPVVAVGVLIVSAEAAIALRSVSNLRITEIVDGNIRSAVRRAAGGATPFAVVASVAFQADVGRACDPGVTARNRTAGAACTGQLLLVFRFLGAGVGTAVLAVFDVWLALFVLIAALTARTLVRRQWIYLTRLQSDSTAELHEREALGRLLTDERAARELRVLRLYDWFIDRWSEIANRHRRRFSVAHLLVIRRQYVTTALAFTLAFAGFGFPGFAAATGDLGLAGLTACLVAVTVVFEIAAMGFEAFDIDYGLAGFHAYQRIRATAEKVQVSGRPAEPPPDPAAAIRFEQVGFCYPGASRRVLDGVDLEIRAGQTLGLVGINGAGKSTLTTLLTGLYAPTTGRIVRDGRPYPPPDRPDVAVVNQNFLRYPLSVRENIRLALTDDPGDDELVLDCLAKVGLADHLRANDITLDDPLWTARDGRVGLSGGQWQRVALARALFAVAKGSTVVVLDEPTSQLDVEAELGFHEQVLSVLAEVTVVLITHRLSTVRHVDRIVLLSGGRITEDGDHETLMATDGDYARLFRLQAERFGEEVRA</sequence>
<feature type="transmembrane region" description="Helical" evidence="10">
    <location>
        <begin position="42"/>
        <end position="67"/>
    </location>
</feature>
<keyword evidence="13" id="KW-1185">Reference proteome</keyword>
<evidence type="ECO:0000256" key="4">
    <source>
        <dbReference type="ARBA" id="ARBA00022741"/>
    </source>
</evidence>
<name>A0ABV3FRM9_9NOCA</name>
<dbReference type="InterPro" id="IPR003593">
    <property type="entry name" value="AAA+_ATPase"/>
</dbReference>
<dbReference type="SMART" id="SM00382">
    <property type="entry name" value="AAA"/>
    <property type="match status" value="1"/>
</dbReference>
<evidence type="ECO:0000313" key="13">
    <source>
        <dbReference type="Proteomes" id="UP001551695"/>
    </source>
</evidence>
<dbReference type="Pfam" id="PF00005">
    <property type="entry name" value="ABC_tran"/>
    <property type="match status" value="1"/>
</dbReference>
<dbReference type="SUPFAM" id="SSF52540">
    <property type="entry name" value="P-loop containing nucleoside triphosphate hydrolases"/>
    <property type="match status" value="1"/>
</dbReference>
<dbReference type="Gene3D" id="1.20.1560.10">
    <property type="entry name" value="ABC transporter type 1, transmembrane domain"/>
    <property type="match status" value="1"/>
</dbReference>
<evidence type="ECO:0000256" key="5">
    <source>
        <dbReference type="ARBA" id="ARBA00022840"/>
    </source>
</evidence>
<keyword evidence="5 12" id="KW-0067">ATP-binding</keyword>
<dbReference type="PROSITE" id="PS00211">
    <property type="entry name" value="ABC_TRANSPORTER_1"/>
    <property type="match status" value="1"/>
</dbReference>
<gene>
    <name evidence="12" type="ORF">AB0I48_11010</name>
</gene>
<dbReference type="PANTHER" id="PTHR24221">
    <property type="entry name" value="ATP-BINDING CASSETTE SUB-FAMILY B"/>
    <property type="match status" value="1"/>
</dbReference>
<evidence type="ECO:0000256" key="8">
    <source>
        <dbReference type="ARBA" id="ARBA00023136"/>
    </source>
</evidence>
<feature type="transmembrane region" description="Helical" evidence="10">
    <location>
        <begin position="299"/>
        <end position="319"/>
    </location>
</feature>
<dbReference type="PANTHER" id="PTHR24221:SF654">
    <property type="entry name" value="ATP-BINDING CASSETTE SUB-FAMILY B MEMBER 6"/>
    <property type="match status" value="1"/>
</dbReference>
<dbReference type="CDD" id="cd03228">
    <property type="entry name" value="ABCC_MRP_Like"/>
    <property type="match status" value="1"/>
</dbReference>
<keyword evidence="6" id="KW-1278">Translocase</keyword>
<feature type="transmembrane region" description="Helical" evidence="10">
    <location>
        <begin position="79"/>
        <end position="97"/>
    </location>
</feature>
<dbReference type="InterPro" id="IPR003439">
    <property type="entry name" value="ABC_transporter-like_ATP-bd"/>
</dbReference>
<evidence type="ECO:0000256" key="9">
    <source>
        <dbReference type="ARBA" id="ARBA00023455"/>
    </source>
</evidence>
<proteinExistence type="inferred from homology"/>
<comment type="caution">
    <text evidence="12">The sequence shown here is derived from an EMBL/GenBank/DDBJ whole genome shotgun (WGS) entry which is preliminary data.</text>
</comment>
<accession>A0ABV3FRM9</accession>